<organism evidence="2 3">
    <name type="scientific">Drosophila lebanonensis</name>
    <name type="common">Fruit fly</name>
    <name type="synonym">Scaptodrosophila lebanonensis</name>
    <dbReference type="NCBI Taxonomy" id="7225"/>
    <lineage>
        <taxon>Eukaryota</taxon>
        <taxon>Metazoa</taxon>
        <taxon>Ecdysozoa</taxon>
        <taxon>Arthropoda</taxon>
        <taxon>Hexapoda</taxon>
        <taxon>Insecta</taxon>
        <taxon>Pterygota</taxon>
        <taxon>Neoptera</taxon>
        <taxon>Endopterygota</taxon>
        <taxon>Diptera</taxon>
        <taxon>Brachycera</taxon>
        <taxon>Muscomorpha</taxon>
        <taxon>Ephydroidea</taxon>
        <taxon>Drosophilidae</taxon>
        <taxon>Scaptodrosophila</taxon>
    </lineage>
</organism>
<evidence type="ECO:0000256" key="1">
    <source>
        <dbReference type="SAM" id="SignalP"/>
    </source>
</evidence>
<sequence length="109" mass="11618">MQLVLLLMTAAAAAVYGSTAVRKLGDMPENLYAKEQKAFKHWSAHLSGYTGFSTASSSPKENTASWVCTVAPKTGMACCGLPFICRMSYACGFLRPCASVHHGLDVSPL</sequence>
<keyword evidence="1" id="KW-0732">Signal</keyword>
<name>A0A6J2TFP0_DROLE</name>
<evidence type="ECO:0000313" key="3">
    <source>
        <dbReference type="RefSeq" id="XP_030375551.1"/>
    </source>
</evidence>
<feature type="signal peptide" evidence="1">
    <location>
        <begin position="1"/>
        <end position="17"/>
    </location>
</feature>
<gene>
    <name evidence="3" type="primary">LOC115624847</name>
</gene>
<dbReference type="GeneID" id="115624847"/>
<accession>A0A6J2TFP0</accession>
<feature type="chain" id="PRO_5026925745" evidence="1">
    <location>
        <begin position="18"/>
        <end position="109"/>
    </location>
</feature>
<protein>
    <submittedName>
        <fullName evidence="3">Uncharacterized protein LOC115624847</fullName>
    </submittedName>
</protein>
<proteinExistence type="predicted"/>
<dbReference type="Proteomes" id="UP000504634">
    <property type="component" value="Unplaced"/>
</dbReference>
<dbReference type="RefSeq" id="XP_030375551.1">
    <property type="nucleotide sequence ID" value="XM_030519691.1"/>
</dbReference>
<keyword evidence="2" id="KW-1185">Reference proteome</keyword>
<dbReference type="AlphaFoldDB" id="A0A6J2TFP0"/>
<reference evidence="3" key="1">
    <citation type="submission" date="2025-08" db="UniProtKB">
        <authorList>
            <consortium name="RefSeq"/>
        </authorList>
    </citation>
    <scope>IDENTIFICATION</scope>
    <source>
        <strain evidence="3">11010-0011.00</strain>
        <tissue evidence="3">Whole body</tissue>
    </source>
</reference>
<evidence type="ECO:0000313" key="2">
    <source>
        <dbReference type="Proteomes" id="UP000504634"/>
    </source>
</evidence>